<feature type="repeat" description="ANK" evidence="3">
    <location>
        <begin position="112"/>
        <end position="144"/>
    </location>
</feature>
<dbReference type="PANTHER" id="PTHR24173">
    <property type="entry name" value="ANKYRIN REPEAT CONTAINING"/>
    <property type="match status" value="1"/>
</dbReference>
<dbReference type="Gene3D" id="1.25.40.20">
    <property type="entry name" value="Ankyrin repeat-containing domain"/>
    <property type="match status" value="1"/>
</dbReference>
<keyword evidence="6" id="KW-1185">Reference proteome</keyword>
<sequence>MPGVSRTQRAEAKYNVTLEYPHLGLHSAASSGNLGLVTYALDHGQPVNSVLDGVLPLHVASSGGNELIVRLLIERGADVNAPRSVHVLVRRLPRKYSSDRHRDASAPIVGTSGATPLHFAAANGHEHVVRTLLLHGAHPDRADKHGVTPEMLARQNGWTRCADLLSQWTHMKDKDLRERELPSTVPGSELESASRVDSIECKLTEKKLKSASVDSSPDATLLQESYPRRPSLPHIFDPAPYSQSQNRGQSTSTHLHQHQHYHSKSSGRPSFSSSRRPRSAGTDAEPSASTSSSAYASSGRLRGKISLLHMFKKSSTTGDSSASTPGLPATPDSRDSLSGYASSSSALTSASASPAPEQEREHRYHRSRSGSGASPLRTRASESGLMSASSASASSSPSAYLTTIPSSRSRLASESAVSTSTASAVAFEATSSAMFPPLAVELHRKLSAERLRARSGSGSSSSGTTEALPFWPQCQGQ</sequence>
<dbReference type="STRING" id="1353009.A0A1Y2IJJ9"/>
<dbReference type="PROSITE" id="PS50297">
    <property type="entry name" value="ANK_REP_REGION"/>
    <property type="match status" value="2"/>
</dbReference>
<feature type="region of interest" description="Disordered" evidence="4">
    <location>
        <begin position="314"/>
        <end position="401"/>
    </location>
</feature>
<feature type="compositionally biased region" description="Low complexity" evidence="4">
    <location>
        <begin position="381"/>
        <end position="399"/>
    </location>
</feature>
<keyword evidence="2 3" id="KW-0040">ANK repeat</keyword>
<feature type="compositionally biased region" description="Basic residues" evidence="4">
    <location>
        <begin position="255"/>
        <end position="265"/>
    </location>
</feature>
<dbReference type="PROSITE" id="PS50088">
    <property type="entry name" value="ANK_REPEAT"/>
    <property type="match status" value="2"/>
</dbReference>
<reference evidence="5 6" key="1">
    <citation type="journal article" date="2015" name="Biotechnol. Biofuels">
        <title>Enhanced degradation of softwood versus hardwood by the white-rot fungus Pycnoporus coccineus.</title>
        <authorList>
            <person name="Couturier M."/>
            <person name="Navarro D."/>
            <person name="Chevret D."/>
            <person name="Henrissat B."/>
            <person name="Piumi F."/>
            <person name="Ruiz-Duenas F.J."/>
            <person name="Martinez A.T."/>
            <person name="Grigoriev I.V."/>
            <person name="Riley R."/>
            <person name="Lipzen A."/>
            <person name="Berrin J.G."/>
            <person name="Master E.R."/>
            <person name="Rosso M.N."/>
        </authorList>
    </citation>
    <scope>NUCLEOTIDE SEQUENCE [LARGE SCALE GENOMIC DNA]</scope>
    <source>
        <strain evidence="5 6">BRFM310</strain>
    </source>
</reference>
<accession>A0A1Y2IJJ9</accession>
<dbReference type="SMART" id="SM00248">
    <property type="entry name" value="ANK"/>
    <property type="match status" value="3"/>
</dbReference>
<dbReference type="AlphaFoldDB" id="A0A1Y2IJJ9"/>
<dbReference type="SUPFAM" id="SSF48403">
    <property type="entry name" value="Ankyrin repeat"/>
    <property type="match status" value="1"/>
</dbReference>
<evidence type="ECO:0000313" key="6">
    <source>
        <dbReference type="Proteomes" id="UP000193067"/>
    </source>
</evidence>
<evidence type="ECO:0000256" key="2">
    <source>
        <dbReference type="ARBA" id="ARBA00023043"/>
    </source>
</evidence>
<proteinExistence type="predicted"/>
<protein>
    <submittedName>
        <fullName evidence="5">Ankyrin</fullName>
    </submittedName>
</protein>
<feature type="region of interest" description="Disordered" evidence="4">
    <location>
        <begin position="450"/>
        <end position="477"/>
    </location>
</feature>
<feature type="compositionally biased region" description="Low complexity" evidence="4">
    <location>
        <begin position="454"/>
        <end position="468"/>
    </location>
</feature>
<evidence type="ECO:0000313" key="5">
    <source>
        <dbReference type="EMBL" id="OSD01346.1"/>
    </source>
</evidence>
<dbReference type="EMBL" id="KZ084112">
    <property type="protein sequence ID" value="OSD01346.1"/>
    <property type="molecule type" value="Genomic_DNA"/>
</dbReference>
<keyword evidence="1" id="KW-0677">Repeat</keyword>
<feature type="compositionally biased region" description="Low complexity" evidence="4">
    <location>
        <begin position="336"/>
        <end position="355"/>
    </location>
</feature>
<dbReference type="PANTHER" id="PTHR24173:SF74">
    <property type="entry name" value="ANKYRIN REPEAT DOMAIN-CONTAINING PROTEIN 16"/>
    <property type="match status" value="1"/>
</dbReference>
<feature type="compositionally biased region" description="Polar residues" evidence="4">
    <location>
        <begin position="314"/>
        <end position="324"/>
    </location>
</feature>
<organism evidence="5 6">
    <name type="scientific">Trametes coccinea (strain BRFM310)</name>
    <name type="common">Pycnoporus coccineus</name>
    <dbReference type="NCBI Taxonomy" id="1353009"/>
    <lineage>
        <taxon>Eukaryota</taxon>
        <taxon>Fungi</taxon>
        <taxon>Dikarya</taxon>
        <taxon>Basidiomycota</taxon>
        <taxon>Agaricomycotina</taxon>
        <taxon>Agaricomycetes</taxon>
        <taxon>Polyporales</taxon>
        <taxon>Polyporaceae</taxon>
        <taxon>Trametes</taxon>
    </lineage>
</organism>
<dbReference type="InterPro" id="IPR002110">
    <property type="entry name" value="Ankyrin_rpt"/>
</dbReference>
<dbReference type="InterPro" id="IPR036770">
    <property type="entry name" value="Ankyrin_rpt-contain_sf"/>
</dbReference>
<dbReference type="Proteomes" id="UP000193067">
    <property type="component" value="Unassembled WGS sequence"/>
</dbReference>
<gene>
    <name evidence="5" type="ORF">PYCCODRAFT_542165</name>
</gene>
<feature type="region of interest" description="Disordered" evidence="4">
    <location>
        <begin position="225"/>
        <end position="297"/>
    </location>
</feature>
<evidence type="ECO:0000256" key="4">
    <source>
        <dbReference type="SAM" id="MobiDB-lite"/>
    </source>
</evidence>
<feature type="compositionally biased region" description="Low complexity" evidence="4">
    <location>
        <begin position="287"/>
        <end position="297"/>
    </location>
</feature>
<dbReference type="OrthoDB" id="194358at2759"/>
<feature type="region of interest" description="Disordered" evidence="4">
    <location>
        <begin position="177"/>
        <end position="196"/>
    </location>
</feature>
<dbReference type="Pfam" id="PF12796">
    <property type="entry name" value="Ank_2"/>
    <property type="match status" value="2"/>
</dbReference>
<evidence type="ECO:0000256" key="1">
    <source>
        <dbReference type="ARBA" id="ARBA00022737"/>
    </source>
</evidence>
<evidence type="ECO:0000256" key="3">
    <source>
        <dbReference type="PROSITE-ProRule" id="PRU00023"/>
    </source>
</evidence>
<name>A0A1Y2IJJ9_TRAC3</name>
<feature type="repeat" description="ANK" evidence="3">
    <location>
        <begin position="52"/>
        <end position="84"/>
    </location>
</feature>